<dbReference type="InterPro" id="IPR013783">
    <property type="entry name" value="Ig-like_fold"/>
</dbReference>
<dbReference type="eggNOG" id="COG4733">
    <property type="taxonomic scope" value="Bacteria"/>
</dbReference>
<proteinExistence type="predicted"/>
<organism evidence="1 2">
    <name type="scientific">Flavobacterium beibuense F44-8</name>
    <dbReference type="NCBI Taxonomy" id="1406840"/>
    <lineage>
        <taxon>Bacteria</taxon>
        <taxon>Pseudomonadati</taxon>
        <taxon>Bacteroidota</taxon>
        <taxon>Flavobacteriia</taxon>
        <taxon>Flavobacteriales</taxon>
        <taxon>Flavobacteriaceae</taxon>
        <taxon>Flavobacterium</taxon>
    </lineage>
</organism>
<sequence>MKIKNNILLAILVIFTYGCEDILEDDITNDNITMYYPLNNAEIESNAVNFQWASLDGADEYRIQVFSESNNMVLDSLVSTNHFIQPLNPGTYQWRVRGENFAYETAYTFPATFTLTTSDDLTNQQIVLSYPSSGFYTQNTSLTFSWTPVNAAEYYVFQLINVTAGNILIHEEPQLNNSSFTLASGVITEDAQYSWKVKAVNSENQTETQFASRNFYIDTTIPNQSQNTLPLNSTSITQNTAVNFAWTAPGDTGVITSPLSYTIQIANDVSFNTIIQTGNVTTPAFEYTFTSGGDYYWRVKTKDQAGNETGYSDYFTITVTE</sequence>
<protein>
    <recommendedName>
        <fullName evidence="3">Fibronectin type-III domain-containing protein</fullName>
    </recommendedName>
</protein>
<evidence type="ECO:0000313" key="2">
    <source>
        <dbReference type="Proteomes" id="UP000030129"/>
    </source>
</evidence>
<dbReference type="STRING" id="1406840.Q763_08315"/>
<comment type="caution">
    <text evidence="1">The sequence shown here is derived from an EMBL/GenBank/DDBJ whole genome shotgun (WGS) entry which is preliminary data.</text>
</comment>
<gene>
    <name evidence="1" type="ORF">Q763_08315</name>
</gene>
<dbReference type="EMBL" id="JRLV01000007">
    <property type="protein sequence ID" value="KGO81635.1"/>
    <property type="molecule type" value="Genomic_DNA"/>
</dbReference>
<dbReference type="PROSITE" id="PS51257">
    <property type="entry name" value="PROKAR_LIPOPROTEIN"/>
    <property type="match status" value="1"/>
</dbReference>
<dbReference type="AlphaFoldDB" id="A0A0A2LZW6"/>
<evidence type="ECO:0008006" key="3">
    <source>
        <dbReference type="Google" id="ProtNLM"/>
    </source>
</evidence>
<evidence type="ECO:0000313" key="1">
    <source>
        <dbReference type="EMBL" id="KGO81635.1"/>
    </source>
</evidence>
<reference evidence="1 2" key="1">
    <citation type="submission" date="2013-09" db="EMBL/GenBank/DDBJ databases">
        <authorList>
            <person name="Zeng Z."/>
            <person name="Chen C."/>
        </authorList>
    </citation>
    <scope>NUCLEOTIDE SEQUENCE [LARGE SCALE GENOMIC DNA]</scope>
    <source>
        <strain evidence="1 2">F44-8</strain>
    </source>
</reference>
<name>A0A0A2LZW6_9FLAO</name>
<dbReference type="Gene3D" id="2.60.40.10">
    <property type="entry name" value="Immunoglobulins"/>
    <property type="match status" value="3"/>
</dbReference>
<dbReference type="RefSeq" id="WP_035133027.1">
    <property type="nucleotide sequence ID" value="NZ_JRLV01000007.1"/>
</dbReference>
<dbReference type="Proteomes" id="UP000030129">
    <property type="component" value="Unassembled WGS sequence"/>
</dbReference>
<keyword evidence="2" id="KW-1185">Reference proteome</keyword>
<accession>A0A0A2LZW6</accession>